<keyword evidence="5" id="KW-1185">Reference proteome</keyword>
<dbReference type="EMBL" id="SGIS01000011">
    <property type="protein sequence ID" value="RZF64741.1"/>
    <property type="molecule type" value="Genomic_DNA"/>
</dbReference>
<dbReference type="Pfam" id="PF00378">
    <property type="entry name" value="ECH_1"/>
    <property type="match status" value="1"/>
</dbReference>
<evidence type="ECO:0000256" key="3">
    <source>
        <dbReference type="SAM" id="MobiDB-lite"/>
    </source>
</evidence>
<comment type="caution">
    <text evidence="4">The sequence shown here is derived from an EMBL/GenBank/DDBJ whole genome shotgun (WGS) entry which is preliminary data.</text>
</comment>
<dbReference type="InterPro" id="IPR001753">
    <property type="entry name" value="Enoyl-CoA_hydra/iso"/>
</dbReference>
<keyword evidence="4" id="KW-0413">Isomerase</keyword>
<feature type="region of interest" description="Disordered" evidence="3">
    <location>
        <begin position="1"/>
        <end position="28"/>
    </location>
</feature>
<evidence type="ECO:0000256" key="1">
    <source>
        <dbReference type="ARBA" id="ARBA00005254"/>
    </source>
</evidence>
<name>A0A4Q6XXN8_9SPHN</name>
<reference evidence="4 5" key="1">
    <citation type="submission" date="2019-02" db="EMBL/GenBank/DDBJ databases">
        <authorList>
            <person name="Li Y."/>
        </authorList>
    </citation>
    <scope>NUCLEOTIDE SEQUENCE [LARGE SCALE GENOMIC DNA]</scope>
    <source>
        <strain evidence="4 5">3-7</strain>
    </source>
</reference>
<organism evidence="4 5">
    <name type="scientific">Sphingomonas populi</name>
    <dbReference type="NCBI Taxonomy" id="2484750"/>
    <lineage>
        <taxon>Bacteria</taxon>
        <taxon>Pseudomonadati</taxon>
        <taxon>Pseudomonadota</taxon>
        <taxon>Alphaproteobacteria</taxon>
        <taxon>Sphingomonadales</taxon>
        <taxon>Sphingomonadaceae</taxon>
        <taxon>Sphingomonas</taxon>
    </lineage>
</organism>
<dbReference type="Gene3D" id="3.90.226.10">
    <property type="entry name" value="2-enoyl-CoA Hydratase, Chain A, domain 1"/>
    <property type="match status" value="1"/>
</dbReference>
<dbReference type="InterPro" id="IPR018376">
    <property type="entry name" value="Enoyl-CoA_hyd/isom_CS"/>
</dbReference>
<proteinExistence type="inferred from homology"/>
<sequence length="311" mass="33869">MVSRISRPDGRSAALVGRQGRQGRTHRRREEALGGAGMTYQNLKLTYNGRTARVTLARGDKLNPLDWSTVKDLKAAVAEIEATPGIDFVLLTGEGRSFSAGGDLDGYIRLYREPTEFQAFLEDFFEMLTGIEKARAIWIAVVNGVCVAGGIELLLACDMAIAAESAKIGDGHLNFGQLPGAGGSQRLPRAIGLLRAKHLMLTGELLDARTSERWGLVTRVVPDAELIAAAEAWIERMSSKSPVGLAGAKRLANLTLDTTYAEGLREEIAFVHRYATTEPDATEGLVAFKEKRAPRFGKENRAPRFGTRKED</sequence>
<dbReference type="GO" id="GO:0006635">
    <property type="term" value="P:fatty acid beta-oxidation"/>
    <property type="evidence" value="ECO:0007669"/>
    <property type="project" value="TreeGrafter"/>
</dbReference>
<dbReference type="GO" id="GO:0016853">
    <property type="term" value="F:isomerase activity"/>
    <property type="evidence" value="ECO:0007669"/>
    <property type="project" value="UniProtKB-KW"/>
</dbReference>
<gene>
    <name evidence="4" type="ORF">EWE75_08970</name>
</gene>
<dbReference type="Proteomes" id="UP000292085">
    <property type="component" value="Unassembled WGS sequence"/>
</dbReference>
<dbReference type="OrthoDB" id="9802898at2"/>
<dbReference type="AlphaFoldDB" id="A0A4Q6XXN8"/>
<dbReference type="PANTHER" id="PTHR11941">
    <property type="entry name" value="ENOYL-COA HYDRATASE-RELATED"/>
    <property type="match status" value="1"/>
</dbReference>
<comment type="similarity">
    <text evidence="1 2">Belongs to the enoyl-CoA hydratase/isomerase family.</text>
</comment>
<feature type="compositionally biased region" description="Basic and acidic residues" evidence="3">
    <location>
        <begin position="1"/>
        <end position="10"/>
    </location>
</feature>
<dbReference type="InterPro" id="IPR029045">
    <property type="entry name" value="ClpP/crotonase-like_dom_sf"/>
</dbReference>
<protein>
    <submittedName>
        <fullName evidence="4">Enoyl-CoA hydratase/isomerase family protein</fullName>
    </submittedName>
</protein>
<dbReference type="SUPFAM" id="SSF52096">
    <property type="entry name" value="ClpP/crotonase"/>
    <property type="match status" value="1"/>
</dbReference>
<accession>A0A4Q6XXN8</accession>
<evidence type="ECO:0000313" key="5">
    <source>
        <dbReference type="Proteomes" id="UP000292085"/>
    </source>
</evidence>
<dbReference type="CDD" id="cd06558">
    <property type="entry name" value="crotonase-like"/>
    <property type="match status" value="1"/>
</dbReference>
<evidence type="ECO:0000313" key="4">
    <source>
        <dbReference type="EMBL" id="RZF64741.1"/>
    </source>
</evidence>
<evidence type="ECO:0000256" key="2">
    <source>
        <dbReference type="RuleBase" id="RU003707"/>
    </source>
</evidence>
<dbReference type="PROSITE" id="PS00166">
    <property type="entry name" value="ENOYL_COA_HYDRATASE"/>
    <property type="match status" value="1"/>
</dbReference>
<dbReference type="PANTHER" id="PTHR11941:SF54">
    <property type="entry name" value="ENOYL-COA HYDRATASE, MITOCHONDRIAL"/>
    <property type="match status" value="1"/>
</dbReference>